<evidence type="ECO:0000313" key="3">
    <source>
        <dbReference type="Proteomes" id="UP001143309"/>
    </source>
</evidence>
<feature type="domain" description="Polysaccharide pyruvyl transferase" evidence="1">
    <location>
        <begin position="121"/>
        <end position="248"/>
    </location>
</feature>
<comment type="caution">
    <text evidence="2">The sequence shown here is derived from an EMBL/GenBank/DDBJ whole genome shotgun (WGS) entry which is preliminary data.</text>
</comment>
<dbReference type="InterPro" id="IPR007345">
    <property type="entry name" value="Polysacch_pyruvyl_Trfase"/>
</dbReference>
<reference evidence="2" key="1">
    <citation type="journal article" date="2014" name="Int. J. Syst. Evol. Microbiol.">
        <title>Complete genome sequence of Corynebacterium casei LMG S-19264T (=DSM 44701T), isolated from a smear-ripened cheese.</title>
        <authorList>
            <consortium name="US DOE Joint Genome Institute (JGI-PGF)"/>
            <person name="Walter F."/>
            <person name="Albersmeier A."/>
            <person name="Kalinowski J."/>
            <person name="Ruckert C."/>
        </authorList>
    </citation>
    <scope>NUCLEOTIDE SEQUENCE</scope>
    <source>
        <strain evidence="2">VKM B-2748</strain>
    </source>
</reference>
<reference evidence="2" key="2">
    <citation type="submission" date="2023-01" db="EMBL/GenBank/DDBJ databases">
        <authorList>
            <person name="Sun Q."/>
            <person name="Evtushenko L."/>
        </authorList>
    </citation>
    <scope>NUCLEOTIDE SEQUENCE</scope>
    <source>
        <strain evidence="2">VKM B-2748</strain>
    </source>
</reference>
<proteinExistence type="predicted"/>
<accession>A0A9W6N7F2</accession>
<dbReference type="RefSeq" id="WP_271200770.1">
    <property type="nucleotide sequence ID" value="NZ_BSFL01000002.1"/>
</dbReference>
<dbReference type="Pfam" id="PF04230">
    <property type="entry name" value="PS_pyruv_trans"/>
    <property type="match status" value="1"/>
</dbReference>
<evidence type="ECO:0000313" key="2">
    <source>
        <dbReference type="EMBL" id="GLK80306.1"/>
    </source>
</evidence>
<dbReference type="AlphaFoldDB" id="A0A9W6N7F2"/>
<dbReference type="EMBL" id="BSFL01000002">
    <property type="protein sequence ID" value="GLK80306.1"/>
    <property type="molecule type" value="Genomic_DNA"/>
</dbReference>
<organism evidence="2 3">
    <name type="scientific">Methylopila turkensis</name>
    <dbReference type="NCBI Taxonomy" id="1437816"/>
    <lineage>
        <taxon>Bacteria</taxon>
        <taxon>Pseudomonadati</taxon>
        <taxon>Pseudomonadota</taxon>
        <taxon>Alphaproteobacteria</taxon>
        <taxon>Hyphomicrobiales</taxon>
        <taxon>Methylopilaceae</taxon>
        <taxon>Methylopila</taxon>
    </lineage>
</organism>
<gene>
    <name evidence="2" type="ORF">GCM10008174_20470</name>
</gene>
<protein>
    <recommendedName>
        <fullName evidence="1">Polysaccharide pyruvyl transferase domain-containing protein</fullName>
    </recommendedName>
</protein>
<evidence type="ECO:0000259" key="1">
    <source>
        <dbReference type="Pfam" id="PF04230"/>
    </source>
</evidence>
<dbReference type="Proteomes" id="UP001143309">
    <property type="component" value="Unassembled WGS sequence"/>
</dbReference>
<keyword evidence="3" id="KW-1185">Reference proteome</keyword>
<sequence>MKVMLCNDTATKAHVGCRAVSDAHARMLGRLGHAVTARFFVNEIRIDGADRFEDLIAAMERNERFMAALETVEAVVVNGEGTIHHGSGLALVAALHVAKRRGKATLLVNCLLEEVPLEPALLDAFDRLSVRETRSAAYMAALGVRCVQTFDSVVAAGFAGEGSDLAGKTVVTDWTAKNDPGAGAASMRLMRSDDLGPSVALFQVHGERGGLDVWPTAVATLGAARAVASSRHHGLYLSGLARTPFVALRGRTWKGEGLLETLGGDLPMVDGYDALREALARVGERRAAYEAAFDRLAEARDLQHFDILGRGDDSDEAAEVARLRRDVEARPDLAEADARNVAKRRAQEAAWTGAKPKKRSLLRRLFG</sequence>
<name>A0A9W6N7F2_9HYPH</name>